<dbReference type="KEGG" id="caby:Cabys_3188"/>
<reference evidence="3 4" key="1">
    <citation type="submission" date="2011-09" db="EMBL/GenBank/DDBJ databases">
        <title>The permanent draft genome of Caldithrix abyssi DSM 13497.</title>
        <authorList>
            <consortium name="US DOE Joint Genome Institute (JGI-PGF)"/>
            <person name="Lucas S."/>
            <person name="Han J."/>
            <person name="Lapidus A."/>
            <person name="Bruce D."/>
            <person name="Goodwin L."/>
            <person name="Pitluck S."/>
            <person name="Peters L."/>
            <person name="Kyrpides N."/>
            <person name="Mavromatis K."/>
            <person name="Ivanova N."/>
            <person name="Mikhailova N."/>
            <person name="Chertkov O."/>
            <person name="Detter J.C."/>
            <person name="Tapia R."/>
            <person name="Han C."/>
            <person name="Land M."/>
            <person name="Hauser L."/>
            <person name="Markowitz V."/>
            <person name="Cheng J.-F."/>
            <person name="Hugenholtz P."/>
            <person name="Woyke T."/>
            <person name="Wu D."/>
            <person name="Spring S."/>
            <person name="Brambilla E."/>
            <person name="Klenk H.-P."/>
            <person name="Eisen J.A."/>
        </authorList>
    </citation>
    <scope>NUCLEOTIDE SEQUENCE [LARGE SCALE GENOMIC DNA]</scope>
    <source>
        <strain evidence="3 4">DSM 13497</strain>
    </source>
</reference>
<dbReference type="AlphaFoldDB" id="H1XQE0"/>
<dbReference type="InParanoid" id="H1XQE0"/>
<evidence type="ECO:0000313" key="2">
    <source>
        <dbReference type="EMBL" id="APF19936.1"/>
    </source>
</evidence>
<keyword evidence="4" id="KW-1185">Reference proteome</keyword>
<dbReference type="Proteomes" id="UP000183868">
    <property type="component" value="Chromosome"/>
</dbReference>
<evidence type="ECO:0000256" key="1">
    <source>
        <dbReference type="SAM" id="MobiDB-lite"/>
    </source>
</evidence>
<feature type="region of interest" description="Disordered" evidence="1">
    <location>
        <begin position="1"/>
        <end position="41"/>
    </location>
</feature>
<evidence type="ECO:0000313" key="3">
    <source>
        <dbReference type="EMBL" id="EHO40027.1"/>
    </source>
</evidence>
<name>H1XQE0_CALAY</name>
<evidence type="ECO:0000313" key="5">
    <source>
        <dbReference type="Proteomes" id="UP000183868"/>
    </source>
</evidence>
<feature type="compositionally biased region" description="Polar residues" evidence="1">
    <location>
        <begin position="14"/>
        <end position="25"/>
    </location>
</feature>
<dbReference type="EMBL" id="CP018099">
    <property type="protein sequence ID" value="APF19936.1"/>
    <property type="molecule type" value="Genomic_DNA"/>
</dbReference>
<feature type="compositionally biased region" description="Basic residues" evidence="1">
    <location>
        <begin position="1"/>
        <end position="13"/>
    </location>
</feature>
<organism evidence="3 4">
    <name type="scientific">Caldithrix abyssi DSM 13497</name>
    <dbReference type="NCBI Taxonomy" id="880073"/>
    <lineage>
        <taxon>Bacteria</taxon>
        <taxon>Pseudomonadati</taxon>
        <taxon>Calditrichota</taxon>
        <taxon>Calditrichia</taxon>
        <taxon>Calditrichales</taxon>
        <taxon>Calditrichaceae</taxon>
        <taxon>Caldithrix</taxon>
    </lineage>
</organism>
<evidence type="ECO:0000313" key="4">
    <source>
        <dbReference type="Proteomes" id="UP000004671"/>
    </source>
</evidence>
<dbReference type="PaxDb" id="880073-Calab_0382"/>
<sequence length="388" mass="44476">MTGKKKSSKKNAKRNGQLNSKTKLNSPPEPLKSGSQTRIPPEVRRILAEASDTADLIDQPEFDGFYLNPIDMILKAMEADKVVRKRAKKKKHIEDRVAAEILTLIEYLSESFLTDRFIDDLFIRVYDLNERAEMENDSELICKTDAILELLELDSMDSYIIHCGLYQSIIMRSYDLGRRILEMVVENVQKNGVALDDPADLVEHIAINGDKLLRLEDEFPGLTEYLINEIPENPDLDFMVSLLLSGTLFLDIFFEEDLEEGYRIVKNMLQNKLGLAIADGGIFEALSELSEEQMDDLYMAVEKHLAPLISDELIEEMYNSFEYLLDKIDPEDRTSEEVYEALEYIVEEFDFLSEDAITLLIVSAFLGELDIYIQSKNNNNFPDNILKL</sequence>
<dbReference type="EMBL" id="CM001402">
    <property type="protein sequence ID" value="EHO40027.1"/>
    <property type="molecule type" value="Genomic_DNA"/>
</dbReference>
<accession>H1XQE0</accession>
<dbReference type="Proteomes" id="UP000004671">
    <property type="component" value="Chromosome"/>
</dbReference>
<protein>
    <submittedName>
        <fullName evidence="3">Uncharacterized protein</fullName>
    </submittedName>
</protein>
<dbReference type="HOGENOM" id="CLU_711117_0_0_0"/>
<reference evidence="2 5" key="2">
    <citation type="submission" date="2016-11" db="EMBL/GenBank/DDBJ databases">
        <title>Genomic analysis of Caldithrix abyssi and proposal of a novel bacterial phylum Caldithrichaeota.</title>
        <authorList>
            <person name="Kublanov I."/>
            <person name="Sigalova O."/>
            <person name="Gavrilov S."/>
            <person name="Lebedinsky A."/>
            <person name="Ivanova N."/>
            <person name="Daum C."/>
            <person name="Reddy T."/>
            <person name="Klenk H.P."/>
            <person name="Goker M."/>
            <person name="Reva O."/>
            <person name="Miroshnichenko M."/>
            <person name="Kyprides N."/>
            <person name="Woyke T."/>
            <person name="Gelfand M."/>
        </authorList>
    </citation>
    <scope>NUCLEOTIDE SEQUENCE [LARGE SCALE GENOMIC DNA]</scope>
    <source>
        <strain evidence="2 5">LF13</strain>
    </source>
</reference>
<proteinExistence type="predicted"/>
<gene>
    <name evidence="2" type="ORF">Cabys_3188</name>
    <name evidence="3" type="ORF">Calab_0382</name>
</gene>